<feature type="domain" description="Trehalose synthase N-terminal" evidence="9">
    <location>
        <begin position="308"/>
        <end position="430"/>
    </location>
</feature>
<evidence type="ECO:0000256" key="4">
    <source>
        <dbReference type="ARBA" id="ARBA00022676"/>
    </source>
</evidence>
<evidence type="ECO:0000256" key="6">
    <source>
        <dbReference type="ARBA" id="ARBA00023277"/>
    </source>
</evidence>
<accession>A0A8H5G4H2</accession>
<evidence type="ECO:0000256" key="3">
    <source>
        <dbReference type="ARBA" id="ARBA00022526"/>
    </source>
</evidence>
<keyword evidence="3" id="KW-0313">Glucose metabolism</keyword>
<dbReference type="InterPro" id="IPR001296">
    <property type="entry name" value="Glyco_trans_1"/>
</dbReference>
<evidence type="ECO:0000313" key="11">
    <source>
        <dbReference type="Proteomes" id="UP000559027"/>
    </source>
</evidence>
<dbReference type="InterPro" id="IPR049438">
    <property type="entry name" value="TreT_GT1"/>
</dbReference>
<gene>
    <name evidence="10" type="ORF">D9756_001915</name>
</gene>
<comment type="similarity">
    <text evidence="1">Belongs to the glycosyltransferase group 1 family. Glycosyltransferase 4 subfamily.</text>
</comment>
<feature type="compositionally biased region" description="Basic residues" evidence="7">
    <location>
        <begin position="742"/>
        <end position="753"/>
    </location>
</feature>
<evidence type="ECO:0008006" key="12">
    <source>
        <dbReference type="Google" id="ProtNLM"/>
    </source>
</evidence>
<dbReference type="GO" id="GO:0016757">
    <property type="term" value="F:glycosyltransferase activity"/>
    <property type="evidence" value="ECO:0007669"/>
    <property type="project" value="UniProtKB-KW"/>
</dbReference>
<dbReference type="GO" id="GO:0006006">
    <property type="term" value="P:glucose metabolic process"/>
    <property type="evidence" value="ECO:0007669"/>
    <property type="project" value="UniProtKB-KW"/>
</dbReference>
<keyword evidence="4" id="KW-0328">Glycosyltransferase</keyword>
<evidence type="ECO:0000256" key="2">
    <source>
        <dbReference type="ARBA" id="ARBA00011738"/>
    </source>
</evidence>
<evidence type="ECO:0000259" key="9">
    <source>
        <dbReference type="Pfam" id="PF21269"/>
    </source>
</evidence>
<keyword evidence="5" id="KW-0808">Transferase</keyword>
<feature type="compositionally biased region" description="Polar residues" evidence="7">
    <location>
        <begin position="792"/>
        <end position="804"/>
    </location>
</feature>
<feature type="compositionally biased region" description="Polar residues" evidence="7">
    <location>
        <begin position="890"/>
        <end position="901"/>
    </location>
</feature>
<dbReference type="EMBL" id="JAACJO010000005">
    <property type="protein sequence ID" value="KAF5358051.1"/>
    <property type="molecule type" value="Genomic_DNA"/>
</dbReference>
<sequence length="1000" mass="111518">MIEEKHMPEWGVEMGDQGDPFLDSPLRRRPTQVVVQRRRKAEAQCHLHLLQPYGVAIEGNKKFEIAISIHDSVYSTDFSSSQIDYDPSTPEKNAKNIELFVLEMLRKFSIEHLCKFLGAGVTLTLLRECPNICTRLWLDMDIVPYVFNIKPYHTDSVTRPNVKHRISSTTGSYVPSGAETPTMYVDSAHLTAVSGLQTGVTGRLPIQRTLDEQADSAARKCLTNFGPGNNPRLSIGPRNQVTVDDAGRIHLIDDVEEFRKTVGPRTWNAVVKLADELREKKVKIGFFSSTPQGDATCFNSLPDGAGRGRRLVFRITKNNHNILQGVAAPDLRLTQEAKDTFDAWILKNGLRWTAEGGPLAPGGVDVAFIDDPQMPGLIPLIKKIRPELPIVYRSHIEIRSDLVHVPGSPQEEVWKYLWNNIQLADLFISKCLYRHPVSKFVPSDVPLERLALLGAATDWLDGLNKELDAWDSQYYMGEFRSLCAKEKMNELKWPHRDYIVQIARFDPAKGIPNVIDSYAKLRALLKEKSPDLSEEEQPQLLVCGHGAVDDPDASIIYDQVMQLINSDKYKHLAHDIIVMRLPPSDQLLNALMANSRIALQLSTREGFEVKVSEALHAGKPIIACRTGGIPLQVVHGKSGYLTTPGDNEAVARHLYDLYTDEALYRQMSEYARTHVSDEVGTVGNAAAWLYLAVMYSRGIKIKPSGAWINDLLRAETGEEYVEGEPRLPHLVMIHMDIDTHSPRRQRIASVKRARSPEPSSPQDRPPKRLSLNVGHPNPYPSLSIRKRFGDNSAGSSRHSSEDWVQQTGGLTIDSPARMVSFFHGIQKDEDMMVETPDSSIQETITHSGRPQLPLLQTSGYPTSFTANQAPHSVNVPQDQHQLLIPSITTDSSRCTPFQESLPSLAPEDHHTPGSLLGPSPIMGPNISVIPPTPMERQTSQDYQQADSPLVLNSNTSSSVAVAPRSPKAMSSRRQPRFMMGPRADCEKCRLGVKGHFVHLD</sequence>
<proteinExistence type="inferred from homology"/>
<organism evidence="10 11">
    <name type="scientific">Leucocoprinus leucothites</name>
    <dbReference type="NCBI Taxonomy" id="201217"/>
    <lineage>
        <taxon>Eukaryota</taxon>
        <taxon>Fungi</taxon>
        <taxon>Dikarya</taxon>
        <taxon>Basidiomycota</taxon>
        <taxon>Agaricomycotina</taxon>
        <taxon>Agaricomycetes</taxon>
        <taxon>Agaricomycetidae</taxon>
        <taxon>Agaricales</taxon>
        <taxon>Agaricineae</taxon>
        <taxon>Agaricaceae</taxon>
        <taxon>Leucocoprinus</taxon>
    </lineage>
</organism>
<dbReference type="Pfam" id="PF00534">
    <property type="entry name" value="Glycos_transf_1"/>
    <property type="match status" value="1"/>
</dbReference>
<dbReference type="PANTHER" id="PTHR47779">
    <property type="entry name" value="SYNTHASE (CCG-9), PUTATIVE (AFU_ORTHOLOGUE AFUA_3G12100)-RELATED"/>
    <property type="match status" value="1"/>
</dbReference>
<dbReference type="AlphaFoldDB" id="A0A8H5G4H2"/>
<evidence type="ECO:0000256" key="1">
    <source>
        <dbReference type="ARBA" id="ARBA00009481"/>
    </source>
</evidence>
<comment type="subunit">
    <text evidence="2">Homodimer.</text>
</comment>
<protein>
    <recommendedName>
        <fullName evidence="12">Trehalose synthase</fullName>
    </recommendedName>
</protein>
<keyword evidence="11" id="KW-1185">Reference proteome</keyword>
<reference evidence="10 11" key="1">
    <citation type="journal article" date="2020" name="ISME J.">
        <title>Uncovering the hidden diversity of litter-decomposition mechanisms in mushroom-forming fungi.</title>
        <authorList>
            <person name="Floudas D."/>
            <person name="Bentzer J."/>
            <person name="Ahren D."/>
            <person name="Johansson T."/>
            <person name="Persson P."/>
            <person name="Tunlid A."/>
        </authorList>
    </citation>
    <scope>NUCLEOTIDE SEQUENCE [LARGE SCALE GENOMIC DNA]</scope>
    <source>
        <strain evidence="10 11">CBS 146.42</strain>
    </source>
</reference>
<name>A0A8H5G4H2_9AGAR</name>
<feature type="region of interest" description="Disordered" evidence="7">
    <location>
        <begin position="742"/>
        <end position="804"/>
    </location>
</feature>
<dbReference type="Pfam" id="PF21269">
    <property type="entry name" value="TreT_GT1"/>
    <property type="match status" value="1"/>
</dbReference>
<evidence type="ECO:0000256" key="5">
    <source>
        <dbReference type="ARBA" id="ARBA00022679"/>
    </source>
</evidence>
<dbReference type="SUPFAM" id="SSF53756">
    <property type="entry name" value="UDP-Glycosyltransferase/glycogen phosphorylase"/>
    <property type="match status" value="1"/>
</dbReference>
<feature type="region of interest" description="Disordered" evidence="7">
    <location>
        <begin position="890"/>
        <end position="974"/>
    </location>
</feature>
<evidence type="ECO:0000259" key="8">
    <source>
        <dbReference type="Pfam" id="PF00534"/>
    </source>
</evidence>
<feature type="domain" description="Glycosyl transferase family 1" evidence="8">
    <location>
        <begin position="490"/>
        <end position="673"/>
    </location>
</feature>
<dbReference type="Proteomes" id="UP000559027">
    <property type="component" value="Unassembled WGS sequence"/>
</dbReference>
<dbReference type="InterPro" id="IPR052078">
    <property type="entry name" value="Trehalose_Metab_GTase"/>
</dbReference>
<comment type="caution">
    <text evidence="10">The sequence shown here is derived from an EMBL/GenBank/DDBJ whole genome shotgun (WGS) entry which is preliminary data.</text>
</comment>
<evidence type="ECO:0000313" key="10">
    <source>
        <dbReference type="EMBL" id="KAF5358051.1"/>
    </source>
</evidence>
<feature type="compositionally biased region" description="Polar residues" evidence="7">
    <location>
        <begin position="935"/>
        <end position="959"/>
    </location>
</feature>
<dbReference type="OrthoDB" id="937291at2759"/>
<keyword evidence="6" id="KW-0119">Carbohydrate metabolism</keyword>
<dbReference type="Gene3D" id="3.40.50.2000">
    <property type="entry name" value="Glycogen Phosphorylase B"/>
    <property type="match status" value="2"/>
</dbReference>
<dbReference type="PANTHER" id="PTHR47779:SF1">
    <property type="entry name" value="SYNTHASE (CCG-9), PUTATIVE (AFU_ORTHOLOGUE AFUA_3G12100)-RELATED"/>
    <property type="match status" value="1"/>
</dbReference>
<evidence type="ECO:0000256" key="7">
    <source>
        <dbReference type="SAM" id="MobiDB-lite"/>
    </source>
</evidence>